<evidence type="ECO:0000313" key="3">
    <source>
        <dbReference type="EMBL" id="CEH18226.1"/>
    </source>
</evidence>
<feature type="compositionally biased region" description="Gly residues" evidence="2">
    <location>
        <begin position="80"/>
        <end position="89"/>
    </location>
</feature>
<evidence type="ECO:0000256" key="2">
    <source>
        <dbReference type="SAM" id="MobiDB-lite"/>
    </source>
</evidence>
<proteinExistence type="predicted"/>
<feature type="compositionally biased region" description="Polar residues" evidence="2">
    <location>
        <begin position="835"/>
        <end position="845"/>
    </location>
</feature>
<keyword evidence="4" id="KW-1185">Reference proteome</keyword>
<dbReference type="STRING" id="401625.A0A0N7LB28"/>
<feature type="region of interest" description="Disordered" evidence="2">
    <location>
        <begin position="67"/>
        <end position="92"/>
    </location>
</feature>
<dbReference type="AlphaFoldDB" id="A0A0N7LB28"/>
<evidence type="ECO:0000256" key="1">
    <source>
        <dbReference type="SAM" id="Coils"/>
    </source>
</evidence>
<reference evidence="3 4" key="1">
    <citation type="submission" date="2014-09" db="EMBL/GenBank/DDBJ databases">
        <authorList>
            <person name="Magalhaes I.L.F."/>
            <person name="Oliveira U."/>
            <person name="Santos F.R."/>
            <person name="Vidigal T.H.D.A."/>
            <person name="Brescovit A.D."/>
            <person name="Santos A.J."/>
        </authorList>
    </citation>
    <scope>NUCLEOTIDE SEQUENCE [LARGE SCALE GENOMIC DNA]</scope>
</reference>
<dbReference type="EMBL" id="CCYA01000270">
    <property type="protein sequence ID" value="CEH18226.1"/>
    <property type="molecule type" value="Genomic_DNA"/>
</dbReference>
<feature type="region of interest" description="Disordered" evidence="2">
    <location>
        <begin position="543"/>
        <end position="563"/>
    </location>
</feature>
<feature type="compositionally biased region" description="Polar residues" evidence="2">
    <location>
        <begin position="495"/>
        <end position="510"/>
    </location>
</feature>
<feature type="region of interest" description="Disordered" evidence="2">
    <location>
        <begin position="835"/>
        <end position="857"/>
    </location>
</feature>
<feature type="coiled-coil region" evidence="1">
    <location>
        <begin position="859"/>
        <end position="893"/>
    </location>
</feature>
<feature type="coiled-coil region" evidence="1">
    <location>
        <begin position="685"/>
        <end position="744"/>
    </location>
</feature>
<accession>A0A0N7LB28</accession>
<feature type="compositionally biased region" description="Basic and acidic residues" evidence="2">
    <location>
        <begin position="482"/>
        <end position="491"/>
    </location>
</feature>
<evidence type="ECO:0000313" key="4">
    <source>
        <dbReference type="Proteomes" id="UP000054845"/>
    </source>
</evidence>
<organism evidence="3 4">
    <name type="scientific">Ceraceosorus bombacis</name>
    <dbReference type="NCBI Taxonomy" id="401625"/>
    <lineage>
        <taxon>Eukaryota</taxon>
        <taxon>Fungi</taxon>
        <taxon>Dikarya</taxon>
        <taxon>Basidiomycota</taxon>
        <taxon>Ustilaginomycotina</taxon>
        <taxon>Exobasidiomycetes</taxon>
        <taxon>Ceraceosorales</taxon>
        <taxon>Ceraceosoraceae</taxon>
        <taxon>Ceraceosorus</taxon>
    </lineage>
</organism>
<dbReference type="GO" id="GO:0032007">
    <property type="term" value="P:negative regulation of TOR signaling"/>
    <property type="evidence" value="ECO:0007669"/>
    <property type="project" value="TreeGrafter"/>
</dbReference>
<dbReference type="PANTHER" id="PTHR15154">
    <property type="entry name" value="HAMARTIN"/>
    <property type="match status" value="1"/>
</dbReference>
<dbReference type="PANTHER" id="PTHR15154:SF2">
    <property type="entry name" value="HAMARTIN"/>
    <property type="match status" value="1"/>
</dbReference>
<dbReference type="InterPro" id="IPR007483">
    <property type="entry name" value="Hamartin"/>
</dbReference>
<feature type="region of interest" description="Disordered" evidence="2">
    <location>
        <begin position="482"/>
        <end position="522"/>
    </location>
</feature>
<dbReference type="GO" id="GO:0051726">
    <property type="term" value="P:regulation of cell cycle"/>
    <property type="evidence" value="ECO:0007669"/>
    <property type="project" value="TreeGrafter"/>
</dbReference>
<dbReference type="Proteomes" id="UP000054845">
    <property type="component" value="Unassembled WGS sequence"/>
</dbReference>
<dbReference type="OrthoDB" id="28737at2759"/>
<protein>
    <submittedName>
        <fullName evidence="3">HAMARTIN</fullName>
    </submittedName>
</protein>
<name>A0A0N7LB28_9BASI</name>
<dbReference type="GO" id="GO:0033596">
    <property type="term" value="C:TSC1-TSC2 complex"/>
    <property type="evidence" value="ECO:0007669"/>
    <property type="project" value="TreeGrafter"/>
</dbReference>
<keyword evidence="1" id="KW-0175">Coiled coil</keyword>
<sequence>MPPPHFTPTSAGAAGAALAQVDVPKSIRASLKELSVRLRAALVSDEQTSAVALPLALSAIQGLLNDPNLPPAPTSTGSSSSGGSGGGSSGSSSAAAVAAANISTASTSGPNNTNAQAVAATKAQLRAHLASKVNAELLDIYNDDMDQEDLKSTSSLVEILQRLSPLLGPACIVLEWWDLVLHEAKDEQEAEAKAQTLAAPETEDVGIVDPAATKVQSWSGDLDAAPLIDVVGTTWKGNLETILIAFGSLRPKELFHHLAESFDDPLARVPILLLLSIFLRLYSMHAPLATRTALPRMLVLSAQLDTSTTSTALCITALVMLLPHIANWIANGGAGGLPTFLAIYARVIDWRKLGVGWETRTGSDDGMEELRRQYDEEFAEVDRLGKRLLARPDLNWRRLAPIDYLRKAQYDSPVAGSWEDMMDELAVQSRSAPVLRAHTLHPALVSLSAEKEVSDTQRWLQHEPADITAECISLHLGARHEGHAATSERRPLGQLQFTSTGTATPATSRFHSSRGAEHDGTPISKQLHTSAVESSALVAQNISHRRGSTHSSGGGHHEFSFESTPDSRMLTDYAALRWAAPLTSTGALRPFAFDSPTGFLALSPARNNTLAASGLLSRLHLGGTARPARSEVYNELAYAQRENLLLRNELNFELSLRTRISTTMAAQEKQRMEAASTKSRHAAWESELNAKLRTYREERKVWTNESRELRAALEDARATSQSQARQLEEDAKELFELRQQVEADRKKVKQIAEYEVKIRQLSSMLSMWDEDVRRYDQQRREMELLLSRWHEMEMMLQASDDDAGNLRSLSESQAARIETLERDLSLIRSDALRLRSSQHQDSSASALHPPSTHGNATREAALEAEKMRMQSHIETLEAQALDLRVRAESAEATLALKLKASPTKSKDLEQLDPELHDAARSSSHAGDAWIQDALHAQIPSLSLGASHGQDAVTPSALTAADLSTHAEDAPKVGSVAGKADL</sequence>